<dbReference type="InterPro" id="IPR041657">
    <property type="entry name" value="HTH_17"/>
</dbReference>
<evidence type="ECO:0000313" key="3">
    <source>
        <dbReference type="Proteomes" id="UP000612808"/>
    </source>
</evidence>
<proteinExistence type="predicted"/>
<comment type="caution">
    <text evidence="2">The sequence shown here is derived from an EMBL/GenBank/DDBJ whole genome shotgun (WGS) entry which is preliminary data.</text>
</comment>
<dbReference type="SUPFAM" id="SSF46955">
    <property type="entry name" value="Putative DNA-binding domain"/>
    <property type="match status" value="1"/>
</dbReference>
<gene>
    <name evidence="2" type="ORF">Aru02nite_27160</name>
</gene>
<protein>
    <recommendedName>
        <fullName evidence="1">Helix-turn-helix domain-containing protein</fullName>
    </recommendedName>
</protein>
<dbReference type="Pfam" id="PF12728">
    <property type="entry name" value="HTH_17"/>
    <property type="match status" value="1"/>
</dbReference>
<name>A0A8J3NCJ0_9ACTN</name>
<feature type="domain" description="Helix-turn-helix" evidence="1">
    <location>
        <begin position="20"/>
        <end position="70"/>
    </location>
</feature>
<dbReference type="EMBL" id="BOMB01000015">
    <property type="protein sequence ID" value="GID11827.1"/>
    <property type="molecule type" value="Genomic_DNA"/>
</dbReference>
<organism evidence="2 3">
    <name type="scientific">Actinocatenispora rupis</name>
    <dbReference type="NCBI Taxonomy" id="519421"/>
    <lineage>
        <taxon>Bacteria</taxon>
        <taxon>Bacillati</taxon>
        <taxon>Actinomycetota</taxon>
        <taxon>Actinomycetes</taxon>
        <taxon>Micromonosporales</taxon>
        <taxon>Micromonosporaceae</taxon>
        <taxon>Actinocatenispora</taxon>
    </lineage>
</organism>
<dbReference type="RefSeq" id="WP_239076672.1">
    <property type="nucleotide sequence ID" value="NZ_BAAAZM010000005.1"/>
</dbReference>
<dbReference type="NCBIfam" id="TIGR01764">
    <property type="entry name" value="excise"/>
    <property type="match status" value="1"/>
</dbReference>
<dbReference type="Proteomes" id="UP000612808">
    <property type="component" value="Unassembled WGS sequence"/>
</dbReference>
<accession>A0A8J3NCJ0</accession>
<keyword evidence="3" id="KW-1185">Reference proteome</keyword>
<dbReference type="InterPro" id="IPR010093">
    <property type="entry name" value="SinI_DNA-bd"/>
</dbReference>
<dbReference type="GO" id="GO:0003677">
    <property type="term" value="F:DNA binding"/>
    <property type="evidence" value="ECO:0007669"/>
    <property type="project" value="InterPro"/>
</dbReference>
<dbReference type="AlphaFoldDB" id="A0A8J3NCJ0"/>
<evidence type="ECO:0000313" key="2">
    <source>
        <dbReference type="EMBL" id="GID11827.1"/>
    </source>
</evidence>
<evidence type="ECO:0000259" key="1">
    <source>
        <dbReference type="Pfam" id="PF12728"/>
    </source>
</evidence>
<reference evidence="2" key="1">
    <citation type="submission" date="2021-01" db="EMBL/GenBank/DDBJ databases">
        <title>Whole genome shotgun sequence of Actinocatenispora rupis NBRC 107355.</title>
        <authorList>
            <person name="Komaki H."/>
            <person name="Tamura T."/>
        </authorList>
    </citation>
    <scope>NUCLEOTIDE SEQUENCE</scope>
    <source>
        <strain evidence="2">NBRC 107355</strain>
    </source>
</reference>
<dbReference type="InterPro" id="IPR009061">
    <property type="entry name" value="DNA-bd_dom_put_sf"/>
</dbReference>
<sequence>MQDQRNPEPAVNAVATARPYRVKQVAELLDVHPATVYRAIESGRLAALRIGAGRGGLRVTRDALDAFLTAASTVAISGTEAA</sequence>